<name>W2SCF6_CYPE1</name>
<reference evidence="8 9" key="1">
    <citation type="submission" date="2013-03" db="EMBL/GenBank/DDBJ databases">
        <title>The Genome Sequence of Phialophora europaea CBS 101466.</title>
        <authorList>
            <consortium name="The Broad Institute Genomics Platform"/>
            <person name="Cuomo C."/>
            <person name="de Hoog S."/>
            <person name="Gorbushina A."/>
            <person name="Walker B."/>
            <person name="Young S.K."/>
            <person name="Zeng Q."/>
            <person name="Gargeya S."/>
            <person name="Fitzgerald M."/>
            <person name="Haas B."/>
            <person name="Abouelleil A."/>
            <person name="Allen A.W."/>
            <person name="Alvarado L."/>
            <person name="Arachchi H.M."/>
            <person name="Berlin A.M."/>
            <person name="Chapman S.B."/>
            <person name="Gainer-Dewar J."/>
            <person name="Goldberg J."/>
            <person name="Griggs A."/>
            <person name="Gujja S."/>
            <person name="Hansen M."/>
            <person name="Howarth C."/>
            <person name="Imamovic A."/>
            <person name="Ireland A."/>
            <person name="Larimer J."/>
            <person name="McCowan C."/>
            <person name="Murphy C."/>
            <person name="Pearson M."/>
            <person name="Poon T.W."/>
            <person name="Priest M."/>
            <person name="Roberts A."/>
            <person name="Saif S."/>
            <person name="Shea T."/>
            <person name="Sisk P."/>
            <person name="Sykes S."/>
            <person name="Wortman J."/>
            <person name="Nusbaum C."/>
            <person name="Birren B."/>
        </authorList>
    </citation>
    <scope>NUCLEOTIDE SEQUENCE [LARGE SCALE GENOMIC DNA]</scope>
    <source>
        <strain evidence="8 9">CBS 101466</strain>
    </source>
</reference>
<evidence type="ECO:0000256" key="5">
    <source>
        <dbReference type="ARBA" id="ARBA00023306"/>
    </source>
</evidence>
<dbReference type="STRING" id="1220924.W2SCF6"/>
<dbReference type="InterPro" id="IPR024789">
    <property type="entry name" value="APC4"/>
</dbReference>
<keyword evidence="5" id="KW-0131">Cell cycle</keyword>
<protein>
    <recommendedName>
        <fullName evidence="1">Anaphase-promoting complex subunit 4</fullName>
    </recommendedName>
</protein>
<dbReference type="InterPro" id="IPR024790">
    <property type="entry name" value="APC4_long_dom"/>
</dbReference>
<keyword evidence="9" id="KW-1185">Reference proteome</keyword>
<dbReference type="GO" id="GO:0070979">
    <property type="term" value="P:protein K11-linked ubiquitination"/>
    <property type="evidence" value="ECO:0007669"/>
    <property type="project" value="TreeGrafter"/>
</dbReference>
<dbReference type="InterPro" id="IPR015943">
    <property type="entry name" value="WD40/YVTN_repeat-like_dom_sf"/>
</dbReference>
<dbReference type="EMBL" id="KB822711">
    <property type="protein sequence ID" value="ETN46305.1"/>
    <property type="molecule type" value="Genomic_DNA"/>
</dbReference>
<proteinExistence type="predicted"/>
<evidence type="ECO:0000256" key="2">
    <source>
        <dbReference type="ARBA" id="ARBA00022618"/>
    </source>
</evidence>
<dbReference type="PANTHER" id="PTHR13260:SF0">
    <property type="entry name" value="ANAPHASE-PROMOTING COMPLEX SUBUNIT 4"/>
    <property type="match status" value="1"/>
</dbReference>
<keyword evidence="2" id="KW-0132">Cell division</keyword>
<evidence type="ECO:0000313" key="9">
    <source>
        <dbReference type="Proteomes" id="UP000030752"/>
    </source>
</evidence>
<dbReference type="eggNOG" id="KOG4640">
    <property type="taxonomic scope" value="Eukaryota"/>
</dbReference>
<evidence type="ECO:0000256" key="1">
    <source>
        <dbReference type="ARBA" id="ARBA00016067"/>
    </source>
</evidence>
<keyword evidence="3" id="KW-0498">Mitosis</keyword>
<feature type="domain" description="Anaphase-promoting complex subunit 4-like WD40" evidence="6">
    <location>
        <begin position="21"/>
        <end position="108"/>
    </location>
</feature>
<dbReference type="GO" id="GO:0005680">
    <property type="term" value="C:anaphase-promoting complex"/>
    <property type="evidence" value="ECO:0007669"/>
    <property type="project" value="InterPro"/>
</dbReference>
<keyword evidence="4" id="KW-0833">Ubl conjugation pathway</keyword>
<gene>
    <name evidence="8" type="ORF">HMPREF1541_00489</name>
</gene>
<evidence type="ECO:0000259" key="7">
    <source>
        <dbReference type="Pfam" id="PF12896"/>
    </source>
</evidence>
<evidence type="ECO:0000256" key="3">
    <source>
        <dbReference type="ARBA" id="ARBA00022776"/>
    </source>
</evidence>
<evidence type="ECO:0000313" key="8">
    <source>
        <dbReference type="EMBL" id="ETN46305.1"/>
    </source>
</evidence>
<dbReference type="OrthoDB" id="2110451at2759"/>
<dbReference type="GO" id="GO:0051301">
    <property type="term" value="P:cell division"/>
    <property type="evidence" value="ECO:0007669"/>
    <property type="project" value="UniProtKB-KW"/>
</dbReference>
<dbReference type="Proteomes" id="UP000030752">
    <property type="component" value="Unassembled WGS sequence"/>
</dbReference>
<dbReference type="Gene3D" id="2.130.10.10">
    <property type="entry name" value="YVTN repeat-like/Quinoprotein amine dehydrogenase"/>
    <property type="match status" value="1"/>
</dbReference>
<dbReference type="Pfam" id="PF12896">
    <property type="entry name" value="ANAPC4"/>
    <property type="match status" value="1"/>
</dbReference>
<accession>W2SCF6</accession>
<evidence type="ECO:0000256" key="4">
    <source>
        <dbReference type="ARBA" id="ARBA00022786"/>
    </source>
</evidence>
<dbReference type="GeneID" id="19967828"/>
<dbReference type="Pfam" id="PF12894">
    <property type="entry name" value="ANAPC4_WD40"/>
    <property type="match status" value="1"/>
</dbReference>
<dbReference type="AlphaFoldDB" id="W2SCF6"/>
<sequence>MRDKTVKRLLEPCHSSLTAACPTMNLVATVSKKHAVDVWRFNGQRVFGLPVEEDDSRTVEGLAWRADGKMLAVALSSGTVVLIDSFSGKAAHHLKTGYGSTTNMPNWSSAESDAAANLTDRPVWKVSWCSHFANASRIRQQLDGEDVDVSLDDLQGLNADVSKLLKARANLPRNLARVEVDIALPKLSTLPASGADDDLFSTRSSIDSIFHAHNPHSPQAKDDNDMVDVLLTSSRDCMLHISMFDSFGVGSVDVAQALPKGLKGVKIVHDANHPFFSTHFLVMMAIPDGPSNAQTGGESLHLISLGLRFITQTSYNLPILATKATQLQNLLRYLTQVSNQLSAEVRTAFDLPSRFVENVNETLAEDNQSANFMTEAYHLIVTGTCNDKFREWLVDQVADRGLKRWEKAVGDCLDMIRRMASECLLPAIERAQIVVSRLDGLARFGDTASRLGLDEKGVRSVREVLEALNLCCEDMLRDVCTEIREFAAFMRWLKWETEVQTLGEDSERAEEMRETYAGESEIRLILDYIESAMKKSRLVDYIRADPKTPPTESVANDTELVANYKRLRGTGKVAELPKLSDLLQVLQLRSNGVFSSIAETLRKNVIVSYVSELPSVTDMDSRIVAPGGSGQSTLHIVGRLLKKPGHVAHIVYNLDTDSRKPAVLASTSSIQRQGQMLDVKMADDDGFLVLETDESRDDRRIVWQPLFGDNGEGRAIHSFAEGAMGSGMNAHRLAVNGRKGTSSVVVTDEADMGFMVLELDTSS</sequence>
<feature type="domain" description="Anaphase-promoting complex subunit 4 long" evidence="7">
    <location>
        <begin position="301"/>
        <end position="497"/>
    </location>
</feature>
<dbReference type="RefSeq" id="XP_008711017.1">
    <property type="nucleotide sequence ID" value="XM_008712795.1"/>
</dbReference>
<evidence type="ECO:0000259" key="6">
    <source>
        <dbReference type="Pfam" id="PF12894"/>
    </source>
</evidence>
<dbReference type="SUPFAM" id="SSF63829">
    <property type="entry name" value="Calcium-dependent phosphotriesterase"/>
    <property type="match status" value="1"/>
</dbReference>
<dbReference type="GO" id="GO:0034399">
    <property type="term" value="C:nuclear periphery"/>
    <property type="evidence" value="ECO:0007669"/>
    <property type="project" value="TreeGrafter"/>
</dbReference>
<dbReference type="InParanoid" id="W2SCF6"/>
<organism evidence="8 9">
    <name type="scientific">Cyphellophora europaea (strain CBS 101466)</name>
    <name type="common">Phialophora europaea</name>
    <dbReference type="NCBI Taxonomy" id="1220924"/>
    <lineage>
        <taxon>Eukaryota</taxon>
        <taxon>Fungi</taxon>
        <taxon>Dikarya</taxon>
        <taxon>Ascomycota</taxon>
        <taxon>Pezizomycotina</taxon>
        <taxon>Eurotiomycetes</taxon>
        <taxon>Chaetothyriomycetidae</taxon>
        <taxon>Chaetothyriales</taxon>
        <taxon>Cyphellophoraceae</taxon>
        <taxon>Cyphellophora</taxon>
    </lineage>
</organism>
<dbReference type="PANTHER" id="PTHR13260">
    <property type="entry name" value="ANAPHASE PROMOTING COMPLEX SUBUNIT 4 APC4"/>
    <property type="match status" value="1"/>
</dbReference>
<dbReference type="VEuPathDB" id="FungiDB:HMPREF1541_00489"/>
<dbReference type="GO" id="GO:0031145">
    <property type="term" value="P:anaphase-promoting complex-dependent catabolic process"/>
    <property type="evidence" value="ECO:0007669"/>
    <property type="project" value="InterPro"/>
</dbReference>
<dbReference type="HOGENOM" id="CLU_011501_0_0_1"/>
<dbReference type="InterPro" id="IPR024977">
    <property type="entry name" value="Apc4-like_WD40_dom"/>
</dbReference>